<evidence type="ECO:0000313" key="3">
    <source>
        <dbReference type="EMBL" id="RXH98929.1"/>
    </source>
</evidence>
<reference evidence="3 4" key="1">
    <citation type="submission" date="2018-10" db="EMBL/GenBank/DDBJ databases">
        <title>A high-quality apple genome assembly.</title>
        <authorList>
            <person name="Hu J."/>
        </authorList>
    </citation>
    <scope>NUCLEOTIDE SEQUENCE [LARGE SCALE GENOMIC DNA]</scope>
    <source>
        <strain evidence="4">cv. HFTH1</strain>
        <tissue evidence="3">Young leaf</tissue>
    </source>
</reference>
<feature type="domain" description="DUF7392" evidence="2">
    <location>
        <begin position="122"/>
        <end position="234"/>
    </location>
</feature>
<sequence length="277" mass="30905">MSAMLLELKKPSSSPFQNKPKKTKHRDSDTPLINKNLDISIFVFRPTIVLVDDLLNALKQFSLCTESLGCVQSSILQSIHGNMFIWFGAWLKRTCENKDSLTARLLSMLANISNMAILVDHSFFDAYAGESRDGSSAAKFRRGDTVSLSTALIYGGDINNVSYACLALFKSGFQRMQGATAGVCLKCQTGQRTASLFVWKSLQYCYSWILNSDQRKALSPYLESVSIEIKYDIFRVVYVSGDSDIDLQVLYPRHQMLEQAGGESKEEGQLMQSTSIV</sequence>
<dbReference type="Pfam" id="PF24118">
    <property type="entry name" value="DUF7392"/>
    <property type="match status" value="1"/>
</dbReference>
<evidence type="ECO:0000256" key="1">
    <source>
        <dbReference type="SAM" id="MobiDB-lite"/>
    </source>
</evidence>
<gene>
    <name evidence="3" type="ORF">DVH24_011254</name>
</gene>
<protein>
    <recommendedName>
        <fullName evidence="2">DUF7392 domain-containing protein</fullName>
    </recommendedName>
</protein>
<dbReference type="PANTHER" id="PTHR38226">
    <property type="entry name" value="(WILD MALAYSIAN BANANA) HYPOTHETICAL PROTEIN"/>
    <property type="match status" value="1"/>
</dbReference>
<dbReference type="Proteomes" id="UP000290289">
    <property type="component" value="Chromosome 5"/>
</dbReference>
<evidence type="ECO:0000259" key="2">
    <source>
        <dbReference type="Pfam" id="PF24118"/>
    </source>
</evidence>
<dbReference type="AlphaFoldDB" id="A0A498JSR7"/>
<proteinExistence type="predicted"/>
<comment type="caution">
    <text evidence="3">The sequence shown here is derived from an EMBL/GenBank/DDBJ whole genome shotgun (WGS) entry which is preliminary data.</text>
</comment>
<keyword evidence="4" id="KW-1185">Reference proteome</keyword>
<dbReference type="PANTHER" id="PTHR38226:SF3">
    <property type="entry name" value="(WILD MALAYSIAN BANANA) HYPOTHETICAL PROTEIN"/>
    <property type="match status" value="1"/>
</dbReference>
<evidence type="ECO:0000313" key="4">
    <source>
        <dbReference type="Proteomes" id="UP000290289"/>
    </source>
</evidence>
<accession>A0A498JSR7</accession>
<feature type="region of interest" description="Disordered" evidence="1">
    <location>
        <begin position="1"/>
        <end position="29"/>
    </location>
</feature>
<name>A0A498JSR7_MALDO</name>
<dbReference type="InterPro" id="IPR055816">
    <property type="entry name" value="DUF7392"/>
</dbReference>
<dbReference type="EMBL" id="RDQH01000331">
    <property type="protein sequence ID" value="RXH98929.1"/>
    <property type="molecule type" value="Genomic_DNA"/>
</dbReference>
<organism evidence="3 4">
    <name type="scientific">Malus domestica</name>
    <name type="common">Apple</name>
    <name type="synonym">Pyrus malus</name>
    <dbReference type="NCBI Taxonomy" id="3750"/>
    <lineage>
        <taxon>Eukaryota</taxon>
        <taxon>Viridiplantae</taxon>
        <taxon>Streptophyta</taxon>
        <taxon>Embryophyta</taxon>
        <taxon>Tracheophyta</taxon>
        <taxon>Spermatophyta</taxon>
        <taxon>Magnoliopsida</taxon>
        <taxon>eudicotyledons</taxon>
        <taxon>Gunneridae</taxon>
        <taxon>Pentapetalae</taxon>
        <taxon>rosids</taxon>
        <taxon>fabids</taxon>
        <taxon>Rosales</taxon>
        <taxon>Rosaceae</taxon>
        <taxon>Amygdaloideae</taxon>
        <taxon>Maleae</taxon>
        <taxon>Malus</taxon>
    </lineage>
</organism>